<comment type="caution">
    <text evidence="1">The sequence shown here is derived from an EMBL/GenBank/DDBJ whole genome shotgun (WGS) entry which is preliminary data.</text>
</comment>
<protein>
    <submittedName>
        <fullName evidence="1">Uncharacterized protein</fullName>
    </submittedName>
</protein>
<proteinExistence type="predicted"/>
<evidence type="ECO:0000313" key="1">
    <source>
        <dbReference type="EMBL" id="KAJ8973239.1"/>
    </source>
</evidence>
<keyword evidence="2" id="KW-1185">Reference proteome</keyword>
<dbReference type="Proteomes" id="UP001162164">
    <property type="component" value="Unassembled WGS sequence"/>
</dbReference>
<reference evidence="1" key="1">
    <citation type="journal article" date="2023" name="Insect Mol. Biol.">
        <title>Genome sequencing provides insights into the evolution of gene families encoding plant cell wall-degrading enzymes in longhorned beetles.</title>
        <authorList>
            <person name="Shin N.R."/>
            <person name="Okamura Y."/>
            <person name="Kirsch R."/>
            <person name="Pauchet Y."/>
        </authorList>
    </citation>
    <scope>NUCLEOTIDE SEQUENCE</scope>
    <source>
        <strain evidence="1">MMC_N1</strain>
    </source>
</reference>
<evidence type="ECO:0000313" key="2">
    <source>
        <dbReference type="Proteomes" id="UP001162164"/>
    </source>
</evidence>
<organism evidence="1 2">
    <name type="scientific">Molorchus minor</name>
    <dbReference type="NCBI Taxonomy" id="1323400"/>
    <lineage>
        <taxon>Eukaryota</taxon>
        <taxon>Metazoa</taxon>
        <taxon>Ecdysozoa</taxon>
        <taxon>Arthropoda</taxon>
        <taxon>Hexapoda</taxon>
        <taxon>Insecta</taxon>
        <taxon>Pterygota</taxon>
        <taxon>Neoptera</taxon>
        <taxon>Endopterygota</taxon>
        <taxon>Coleoptera</taxon>
        <taxon>Polyphaga</taxon>
        <taxon>Cucujiformia</taxon>
        <taxon>Chrysomeloidea</taxon>
        <taxon>Cerambycidae</taxon>
        <taxon>Lamiinae</taxon>
        <taxon>Monochamini</taxon>
        <taxon>Molorchus</taxon>
    </lineage>
</organism>
<accession>A0ABQ9J6I5</accession>
<name>A0ABQ9J6I5_9CUCU</name>
<dbReference type="EMBL" id="JAPWTJ010001212">
    <property type="protein sequence ID" value="KAJ8973239.1"/>
    <property type="molecule type" value="Genomic_DNA"/>
</dbReference>
<gene>
    <name evidence="1" type="ORF">NQ317_004149</name>
</gene>
<sequence length="141" mass="16246">MLDHYLPEIDYNIVKLLVCRPCVGSLVSYLKFATVCATTEETIGKILADTYQQSRSSGVKPDVSKKNRNECEILRKRTLVIGSNDRPIKNNKKFFDIKTVKSKVKNVICVAQQKAVVYRENPKWRCIHVNYVILRQNIKES</sequence>